<dbReference type="InterPro" id="IPR053123">
    <property type="entry name" value="CPG4-like"/>
</dbReference>
<evidence type="ECO:0008006" key="4">
    <source>
        <dbReference type="Google" id="ProtNLM"/>
    </source>
</evidence>
<feature type="signal peptide" evidence="1">
    <location>
        <begin position="1"/>
        <end position="17"/>
    </location>
</feature>
<reference evidence="2" key="1">
    <citation type="submission" date="2020-09" db="EMBL/GenBank/DDBJ databases">
        <authorList>
            <person name="Kikuchi T."/>
        </authorList>
    </citation>
    <scope>NUCLEOTIDE SEQUENCE</scope>
    <source>
        <strain evidence="2">SH1</strain>
    </source>
</reference>
<feature type="chain" id="PRO_5036220789" description="CPG4 domain-containing protein" evidence="1">
    <location>
        <begin position="18"/>
        <end position="242"/>
    </location>
</feature>
<evidence type="ECO:0000256" key="1">
    <source>
        <dbReference type="SAM" id="SignalP"/>
    </source>
</evidence>
<dbReference type="AlphaFoldDB" id="A0A811JUV2"/>
<dbReference type="Proteomes" id="UP000614601">
    <property type="component" value="Unassembled WGS sequence"/>
</dbReference>
<dbReference type="OrthoDB" id="5801572at2759"/>
<dbReference type="Proteomes" id="UP000783686">
    <property type="component" value="Unassembled WGS sequence"/>
</dbReference>
<evidence type="ECO:0000313" key="3">
    <source>
        <dbReference type="Proteomes" id="UP000614601"/>
    </source>
</evidence>
<comment type="caution">
    <text evidence="2">The sequence shown here is derived from an EMBL/GenBank/DDBJ whole genome shotgun (WGS) entry which is preliminary data.</text>
</comment>
<accession>A0A811JUV2</accession>
<dbReference type="PANTHER" id="PTHR37442">
    <property type="entry name" value="F18A1.7 PROTEIN-RELATED"/>
    <property type="match status" value="1"/>
</dbReference>
<gene>
    <name evidence="2" type="ORF">BOKJ2_LOCUS1872</name>
</gene>
<protein>
    <recommendedName>
        <fullName evidence="4">CPG4 domain-containing protein</fullName>
    </recommendedName>
</protein>
<evidence type="ECO:0000313" key="2">
    <source>
        <dbReference type="EMBL" id="CAD5207188.1"/>
    </source>
</evidence>
<name>A0A811JUV2_9BILA</name>
<keyword evidence="1" id="KW-0732">Signal</keyword>
<keyword evidence="3" id="KW-1185">Reference proteome</keyword>
<organism evidence="2 3">
    <name type="scientific">Bursaphelenchus okinawaensis</name>
    <dbReference type="NCBI Taxonomy" id="465554"/>
    <lineage>
        <taxon>Eukaryota</taxon>
        <taxon>Metazoa</taxon>
        <taxon>Ecdysozoa</taxon>
        <taxon>Nematoda</taxon>
        <taxon>Chromadorea</taxon>
        <taxon>Rhabditida</taxon>
        <taxon>Tylenchina</taxon>
        <taxon>Tylenchomorpha</taxon>
        <taxon>Aphelenchoidea</taxon>
        <taxon>Aphelenchoididae</taxon>
        <taxon>Bursaphelenchus</taxon>
    </lineage>
</organism>
<dbReference type="EMBL" id="CAJFCW020000001">
    <property type="protein sequence ID" value="CAG9084691.1"/>
    <property type="molecule type" value="Genomic_DNA"/>
</dbReference>
<proteinExistence type="predicted"/>
<dbReference type="EMBL" id="CAJFDH010000001">
    <property type="protein sequence ID" value="CAD5207188.1"/>
    <property type="molecule type" value="Genomic_DNA"/>
</dbReference>
<dbReference type="PANTHER" id="PTHR37442:SF1">
    <property type="entry name" value="CHONDROITIN PROTEOGLYCAN 4 DOMAIN-CONTAINING PROTEIN"/>
    <property type="match status" value="1"/>
</dbReference>
<sequence>MLKHLLVGLSVALVVYCTVDTINTSVLKKILTYSACHTNCEGDLPDLILDLLEFEDTYEKIMTICQKIKGVSECLQEKKCGFANRFVMIYGGFYDLCTSKKFNYITAYDQCLQDNLDQALQDADNHCEFTQEIERFSHDPIVISNAGKGGATFIPLISRTGPLCTSTICFLPNFQQTLDAVCPVAGSVMTAAMMRPFYHGLNFVNNLGSAVGSTIKRSVPPQCYPLGNKTFLNMVRKPRQQY</sequence>